<evidence type="ECO:0000313" key="6">
    <source>
        <dbReference type="EMBL" id="MEO3690865.1"/>
    </source>
</evidence>
<keyword evidence="7" id="KW-1185">Reference proteome</keyword>
<dbReference type="Pfam" id="PF07730">
    <property type="entry name" value="HisKA_3"/>
    <property type="match status" value="1"/>
</dbReference>
<dbReference type="EMBL" id="JBDPZD010000001">
    <property type="protein sequence ID" value="MEO3690865.1"/>
    <property type="molecule type" value="Genomic_DNA"/>
</dbReference>
<dbReference type="SMART" id="SM00387">
    <property type="entry name" value="HATPase_c"/>
    <property type="match status" value="1"/>
</dbReference>
<keyword evidence="1" id="KW-0808">Transferase</keyword>
<proteinExistence type="predicted"/>
<dbReference type="Gene3D" id="3.30.565.10">
    <property type="entry name" value="Histidine kinase-like ATPase, C-terminal domain"/>
    <property type="match status" value="1"/>
</dbReference>
<evidence type="ECO:0000256" key="3">
    <source>
        <dbReference type="ARBA" id="ARBA00023012"/>
    </source>
</evidence>
<evidence type="ECO:0000256" key="2">
    <source>
        <dbReference type="ARBA" id="ARBA00022777"/>
    </source>
</evidence>
<keyword evidence="4" id="KW-0812">Transmembrane</keyword>
<keyword evidence="2 6" id="KW-0418">Kinase</keyword>
<feature type="transmembrane region" description="Helical" evidence="4">
    <location>
        <begin position="21"/>
        <end position="41"/>
    </location>
</feature>
<feature type="transmembrane region" description="Helical" evidence="4">
    <location>
        <begin position="97"/>
        <end position="127"/>
    </location>
</feature>
<organism evidence="6 7">
    <name type="scientific">Roseateles paludis</name>
    <dbReference type="NCBI Taxonomy" id="3145238"/>
    <lineage>
        <taxon>Bacteria</taxon>
        <taxon>Pseudomonadati</taxon>
        <taxon>Pseudomonadota</taxon>
        <taxon>Betaproteobacteria</taxon>
        <taxon>Burkholderiales</taxon>
        <taxon>Sphaerotilaceae</taxon>
        <taxon>Roseateles</taxon>
    </lineage>
</organism>
<sequence length="412" mass="43595">MQSKLDQLLARLAQPSTVLRLAALVVCVMELVAAAAALLGMRSEPYDGLLASAYRRLGGSPNDKALLLCGVALLAVFAVQAWRLASEGRGDASPPRALMRLLLVDALAFAVTPGLPFLVTALAAVLLPARTALLFTAGQVLLNAWVSAGLPGFEVATSGANAWLDGLSLVMSMLALHGLAFGLGRMAAAEAEKRRWLQAVLAERVSGEALLAEQTRYSERMQIARELHDLMGHHLTALNLHLQLGDALLTRADRDGAAQAVGKAQGVAAQLLADVRESVSQQRSSQRIDLSAALQALAAGIVSTRIELDLDDAARDLGPRTAQALLRCVQEAVTNSVRHASASRVQVRLRAEGGQVAVSIDDDGRGAPRWEPARSGNGLTGMAERMSELGGEMHVVRTSPGFRIELQCPRTA</sequence>
<reference evidence="6 7" key="1">
    <citation type="submission" date="2024-05" db="EMBL/GenBank/DDBJ databases">
        <title>Roseateles sp. DJS-2-20 16S ribosomal RNA gene Genome sequencing and assembly.</title>
        <authorList>
            <person name="Woo H."/>
        </authorList>
    </citation>
    <scope>NUCLEOTIDE SEQUENCE [LARGE SCALE GENOMIC DNA]</scope>
    <source>
        <strain evidence="6 7">DJS-2-20</strain>
    </source>
</reference>
<feature type="domain" description="Histidine kinase/HSP90-like ATPase" evidence="5">
    <location>
        <begin position="320"/>
        <end position="412"/>
    </location>
</feature>
<feature type="transmembrane region" description="Helical" evidence="4">
    <location>
        <begin position="65"/>
        <end position="85"/>
    </location>
</feature>
<gene>
    <name evidence="6" type="ORF">ABDJ85_05240</name>
</gene>
<dbReference type="Proteomes" id="UP001495147">
    <property type="component" value="Unassembled WGS sequence"/>
</dbReference>
<evidence type="ECO:0000313" key="7">
    <source>
        <dbReference type="Proteomes" id="UP001495147"/>
    </source>
</evidence>
<keyword evidence="3" id="KW-0902">Two-component regulatory system</keyword>
<feature type="transmembrane region" description="Helical" evidence="4">
    <location>
        <begin position="167"/>
        <end position="188"/>
    </location>
</feature>
<dbReference type="PANTHER" id="PTHR24421:SF59">
    <property type="entry name" value="OXYGEN SENSOR HISTIDINE KINASE NREB"/>
    <property type="match status" value="1"/>
</dbReference>
<dbReference type="InterPro" id="IPR011712">
    <property type="entry name" value="Sig_transdc_His_kin_sub3_dim/P"/>
</dbReference>
<dbReference type="InterPro" id="IPR050482">
    <property type="entry name" value="Sensor_HK_TwoCompSys"/>
</dbReference>
<dbReference type="PANTHER" id="PTHR24421">
    <property type="entry name" value="NITRATE/NITRITE SENSOR PROTEIN NARX-RELATED"/>
    <property type="match status" value="1"/>
</dbReference>
<accession>A0ABV0FY78</accession>
<dbReference type="GO" id="GO:0016301">
    <property type="term" value="F:kinase activity"/>
    <property type="evidence" value="ECO:0007669"/>
    <property type="project" value="UniProtKB-KW"/>
</dbReference>
<dbReference type="InterPro" id="IPR036890">
    <property type="entry name" value="HATPase_C_sf"/>
</dbReference>
<keyword evidence="4" id="KW-1133">Transmembrane helix</keyword>
<dbReference type="InterPro" id="IPR003594">
    <property type="entry name" value="HATPase_dom"/>
</dbReference>
<dbReference type="Gene3D" id="1.20.5.1930">
    <property type="match status" value="1"/>
</dbReference>
<dbReference type="CDD" id="cd16917">
    <property type="entry name" value="HATPase_UhpB-NarQ-NarX-like"/>
    <property type="match status" value="1"/>
</dbReference>
<dbReference type="Pfam" id="PF02518">
    <property type="entry name" value="HATPase_c"/>
    <property type="match status" value="1"/>
</dbReference>
<dbReference type="SUPFAM" id="SSF55874">
    <property type="entry name" value="ATPase domain of HSP90 chaperone/DNA topoisomerase II/histidine kinase"/>
    <property type="match status" value="1"/>
</dbReference>
<comment type="caution">
    <text evidence="6">The sequence shown here is derived from an EMBL/GenBank/DDBJ whole genome shotgun (WGS) entry which is preliminary data.</text>
</comment>
<dbReference type="RefSeq" id="WP_347703682.1">
    <property type="nucleotide sequence ID" value="NZ_JBDPZD010000001.1"/>
</dbReference>
<evidence type="ECO:0000256" key="4">
    <source>
        <dbReference type="SAM" id="Phobius"/>
    </source>
</evidence>
<protein>
    <submittedName>
        <fullName evidence="6">Histidine kinase</fullName>
    </submittedName>
</protein>
<evidence type="ECO:0000259" key="5">
    <source>
        <dbReference type="SMART" id="SM00387"/>
    </source>
</evidence>
<keyword evidence="4" id="KW-0472">Membrane</keyword>
<name>A0ABV0FY78_9BURK</name>
<evidence type="ECO:0000256" key="1">
    <source>
        <dbReference type="ARBA" id="ARBA00022679"/>
    </source>
</evidence>